<dbReference type="Gene3D" id="1.10.3730.20">
    <property type="match status" value="1"/>
</dbReference>
<evidence type="ECO:0000259" key="7">
    <source>
        <dbReference type="Pfam" id="PF00892"/>
    </source>
</evidence>
<gene>
    <name evidence="8" type="ORF">AELL_2588</name>
    <name evidence="9" type="ORF">CP962_04035</name>
</gene>
<dbReference type="KEGG" id="aell:AELL_2588"/>
<evidence type="ECO:0000256" key="6">
    <source>
        <dbReference type="SAM" id="Phobius"/>
    </source>
</evidence>
<dbReference type="InterPro" id="IPR000620">
    <property type="entry name" value="EamA_dom"/>
</dbReference>
<evidence type="ECO:0000256" key="2">
    <source>
        <dbReference type="ARBA" id="ARBA00022475"/>
    </source>
</evidence>
<feature type="domain" description="EamA" evidence="7">
    <location>
        <begin position="151"/>
        <end position="288"/>
    </location>
</feature>
<dbReference type="Proteomes" id="UP000290588">
    <property type="component" value="Unassembled WGS sequence"/>
</dbReference>
<reference evidence="9 11" key="1">
    <citation type="submission" date="2017-09" db="EMBL/GenBank/DDBJ databases">
        <title>Genomics of the genus Arcobacter.</title>
        <authorList>
            <person name="Perez-Cataluna A."/>
            <person name="Figueras M.J."/>
            <person name="Salas-Masso N."/>
        </authorList>
    </citation>
    <scope>NUCLEOTIDE SEQUENCE [LARGE SCALE GENOMIC DNA]</scope>
    <source>
        <strain evidence="9 11">CECT 7837</strain>
    </source>
</reference>
<dbReference type="GO" id="GO:0005886">
    <property type="term" value="C:plasma membrane"/>
    <property type="evidence" value="ECO:0007669"/>
    <property type="project" value="UniProtKB-SubCell"/>
</dbReference>
<evidence type="ECO:0000256" key="1">
    <source>
        <dbReference type="ARBA" id="ARBA00004651"/>
    </source>
</evidence>
<evidence type="ECO:0000313" key="10">
    <source>
        <dbReference type="Proteomes" id="UP000262582"/>
    </source>
</evidence>
<feature type="transmembrane region" description="Helical" evidence="6">
    <location>
        <begin position="215"/>
        <end position="234"/>
    </location>
</feature>
<dbReference type="SUPFAM" id="SSF103481">
    <property type="entry name" value="Multidrug resistance efflux transporter EmrE"/>
    <property type="match status" value="2"/>
</dbReference>
<evidence type="ECO:0000313" key="11">
    <source>
        <dbReference type="Proteomes" id="UP000290588"/>
    </source>
</evidence>
<feature type="transmembrane region" description="Helical" evidence="6">
    <location>
        <begin position="246"/>
        <end position="265"/>
    </location>
</feature>
<keyword evidence="4 6" id="KW-1133">Transmembrane helix</keyword>
<keyword evidence="10" id="KW-1185">Reference proteome</keyword>
<sequence>MKYYVFLVLTVLFWSGNFIFGRLVSTSIEPMQLSFFRWFFVLIILLPYIVIHYKNIFSVFRKKYISLLILGTLGISGFNTFLYYGLQTTTATNALLINSSIPIFIIILSALIFKTTITKIQFIGVLFSTLGVIYLILKGEINHIFELKFTIGDLWIIGACIDWALYTVLLRYKPKELEPMEFFSITTLLGTTILYLVFIFQGYSIEFSFLEKNEVLYSLIYIVIFPSILSFYFWNRAILEIGANKAGQFTHLMPIFGAVLAYFFLGEVLQTYHIVGIILIAFGIYLSIFLKKDEK</sequence>
<dbReference type="InterPro" id="IPR037185">
    <property type="entry name" value="EmrE-like"/>
</dbReference>
<name>A0A347UBG7_9BACT</name>
<dbReference type="InterPro" id="IPR050638">
    <property type="entry name" value="AA-Vitamin_Transporters"/>
</dbReference>
<evidence type="ECO:0000256" key="3">
    <source>
        <dbReference type="ARBA" id="ARBA00022692"/>
    </source>
</evidence>
<evidence type="ECO:0000256" key="5">
    <source>
        <dbReference type="ARBA" id="ARBA00023136"/>
    </source>
</evidence>
<dbReference type="RefSeq" id="WP_118918338.1">
    <property type="nucleotide sequence ID" value="NZ_CP032097.1"/>
</dbReference>
<keyword evidence="3 6" id="KW-0812">Transmembrane</keyword>
<comment type="subcellular location">
    <subcellularLocation>
        <location evidence="1">Cell membrane</location>
        <topology evidence="1">Multi-pass membrane protein</topology>
    </subcellularLocation>
</comment>
<proteinExistence type="predicted"/>
<keyword evidence="2" id="KW-1003">Cell membrane</keyword>
<feature type="transmembrane region" description="Helical" evidence="6">
    <location>
        <begin position="182"/>
        <end position="203"/>
    </location>
</feature>
<feature type="domain" description="EamA" evidence="7">
    <location>
        <begin position="2"/>
        <end position="136"/>
    </location>
</feature>
<evidence type="ECO:0000256" key="4">
    <source>
        <dbReference type="ARBA" id="ARBA00022989"/>
    </source>
</evidence>
<evidence type="ECO:0000313" key="9">
    <source>
        <dbReference type="EMBL" id="RXI31958.1"/>
    </source>
</evidence>
<organism evidence="9 11">
    <name type="scientific">Arcobacter ellisii</name>
    <dbReference type="NCBI Taxonomy" id="913109"/>
    <lineage>
        <taxon>Bacteria</taxon>
        <taxon>Pseudomonadati</taxon>
        <taxon>Campylobacterota</taxon>
        <taxon>Epsilonproteobacteria</taxon>
        <taxon>Campylobacterales</taxon>
        <taxon>Arcobacteraceae</taxon>
        <taxon>Arcobacter</taxon>
    </lineage>
</organism>
<accession>A0A347UBG7</accession>
<dbReference type="PANTHER" id="PTHR32322">
    <property type="entry name" value="INNER MEMBRANE TRANSPORTER"/>
    <property type="match status" value="1"/>
</dbReference>
<feature type="transmembrane region" description="Helical" evidence="6">
    <location>
        <begin position="271"/>
        <end position="290"/>
    </location>
</feature>
<dbReference type="PANTHER" id="PTHR32322:SF18">
    <property type="entry name" value="S-ADENOSYLMETHIONINE_S-ADENOSYLHOMOCYSTEINE TRANSPORTER"/>
    <property type="match status" value="1"/>
</dbReference>
<feature type="transmembrane region" description="Helical" evidence="6">
    <location>
        <begin position="120"/>
        <end position="137"/>
    </location>
</feature>
<dbReference type="Pfam" id="PF00892">
    <property type="entry name" value="EamA"/>
    <property type="match status" value="2"/>
</dbReference>
<protein>
    <submittedName>
        <fullName evidence="9">EamA family transporter</fullName>
    </submittedName>
    <submittedName>
        <fullName evidence="8">EamA/RhaT family transporter</fullName>
    </submittedName>
</protein>
<dbReference type="EMBL" id="CP032097">
    <property type="protein sequence ID" value="AXX96195.1"/>
    <property type="molecule type" value="Genomic_DNA"/>
</dbReference>
<feature type="transmembrane region" description="Helical" evidence="6">
    <location>
        <begin position="65"/>
        <end position="86"/>
    </location>
</feature>
<reference evidence="8 10" key="2">
    <citation type="submission" date="2018-08" db="EMBL/GenBank/DDBJ databases">
        <title>Complete genome of the Arcobacter ellisii type strain LMG 26155.</title>
        <authorList>
            <person name="Miller W.G."/>
            <person name="Yee E."/>
            <person name="Bono J.L."/>
        </authorList>
    </citation>
    <scope>NUCLEOTIDE SEQUENCE [LARGE SCALE GENOMIC DNA]</scope>
    <source>
        <strain evidence="8 10">LMG 26155</strain>
    </source>
</reference>
<feature type="transmembrane region" description="Helical" evidence="6">
    <location>
        <begin position="36"/>
        <end position="53"/>
    </location>
</feature>
<dbReference type="Proteomes" id="UP000262582">
    <property type="component" value="Chromosome"/>
</dbReference>
<feature type="transmembrane region" description="Helical" evidence="6">
    <location>
        <begin position="149"/>
        <end position="170"/>
    </location>
</feature>
<feature type="transmembrane region" description="Helical" evidence="6">
    <location>
        <begin position="92"/>
        <end position="113"/>
    </location>
</feature>
<keyword evidence="5 6" id="KW-0472">Membrane</keyword>
<dbReference type="OrthoDB" id="5186724at2"/>
<evidence type="ECO:0000313" key="8">
    <source>
        <dbReference type="EMBL" id="AXX96195.1"/>
    </source>
</evidence>
<dbReference type="AlphaFoldDB" id="A0A347UBG7"/>
<dbReference type="EMBL" id="NXIG01000003">
    <property type="protein sequence ID" value="RXI31958.1"/>
    <property type="molecule type" value="Genomic_DNA"/>
</dbReference>